<dbReference type="PROSITE" id="PS00141">
    <property type="entry name" value="ASP_PROTEASE"/>
    <property type="match status" value="1"/>
</dbReference>
<dbReference type="CDD" id="cd00303">
    <property type="entry name" value="retropepsin_like"/>
    <property type="match status" value="1"/>
</dbReference>
<dbReference type="PANTHER" id="PTHR15503:SF42">
    <property type="entry name" value="ZINC FINGER, CCHC-TYPE, RETROTRANSPOSON GAG DOMAIN, ASPARTIC PEPTIDASE DOMAIN PROTEIN-RELATED"/>
    <property type="match status" value="1"/>
</dbReference>
<dbReference type="Pfam" id="PF00098">
    <property type="entry name" value="zf-CCHC"/>
    <property type="match status" value="2"/>
</dbReference>
<dbReference type="Pfam" id="PF08284">
    <property type="entry name" value="RVP_2"/>
    <property type="match status" value="1"/>
</dbReference>
<dbReference type="SMART" id="SM00343">
    <property type="entry name" value="ZnF_C2HC"/>
    <property type="match status" value="2"/>
</dbReference>
<name>A0A699L815_TANCI</name>
<dbReference type="GO" id="GO:0006508">
    <property type="term" value="P:proteolysis"/>
    <property type="evidence" value="ECO:0007669"/>
    <property type="project" value="InterPro"/>
</dbReference>
<sequence length="425" mass="47760">MIDQGVNDALRDANRTGDDSHTSGTGVRRTERVTQECTYQDFMKCQPLYFKGTEGVVELTQWFERMETVFRISNCLAENQVKFATCTLLAGALTWWNSHIRIVDNDAAYVMTWIELKKKMANKYCPRNEMKKIETEFWNLEVQGTDESTEMATGLMDKKIRTYAERQAANKRKFEDTSRNNQGQQHRPKRQDVARAYAAGSGNRQQYVGSRPLCPKCNFNHDGPCTPRCYKCNKIGHLSHSCRSLTNANVANNQRGNEAGQKVTCYECGAQGHFKRYCPKLKNNNNNRGNQVGTGNAQARVYTVGNAGTNPDANTVMGTFLLNNCYASVLFDTGADRSFVSTAFSSQFDIAPTVLDHDYAVELADGRIVGVNTVIRSCTLNFLNHPFNIDLMPVEMGSFDVIIGMDWLSKYQAIIVCADKIVRSP</sequence>
<dbReference type="GO" id="GO:0004190">
    <property type="term" value="F:aspartic-type endopeptidase activity"/>
    <property type="evidence" value="ECO:0007669"/>
    <property type="project" value="InterPro"/>
</dbReference>
<dbReference type="AlphaFoldDB" id="A0A699L815"/>
<evidence type="ECO:0000256" key="2">
    <source>
        <dbReference type="SAM" id="MobiDB-lite"/>
    </source>
</evidence>
<dbReference type="Pfam" id="PF03732">
    <property type="entry name" value="Retrotrans_gag"/>
    <property type="match status" value="1"/>
</dbReference>
<dbReference type="InterPro" id="IPR005162">
    <property type="entry name" value="Retrotrans_gag_dom"/>
</dbReference>
<reference evidence="4" key="1">
    <citation type="journal article" date="2019" name="Sci. Rep.">
        <title>Draft genome of Tanacetum cinerariifolium, the natural source of mosquito coil.</title>
        <authorList>
            <person name="Yamashiro T."/>
            <person name="Shiraishi A."/>
            <person name="Satake H."/>
            <person name="Nakayama K."/>
        </authorList>
    </citation>
    <scope>NUCLEOTIDE SEQUENCE</scope>
</reference>
<dbReference type="EMBL" id="BKCJ010577327">
    <property type="protein sequence ID" value="GFB21512.1"/>
    <property type="molecule type" value="Genomic_DNA"/>
</dbReference>
<dbReference type="SUPFAM" id="SSF57756">
    <property type="entry name" value="Retrovirus zinc finger-like domains"/>
    <property type="match status" value="1"/>
</dbReference>
<keyword evidence="1" id="KW-0479">Metal-binding</keyword>
<protein>
    <recommendedName>
        <fullName evidence="3">CCHC-type domain-containing protein</fullName>
    </recommendedName>
</protein>
<keyword evidence="1" id="KW-0862">Zinc</keyword>
<keyword evidence="1" id="KW-0863">Zinc-finger</keyword>
<accession>A0A699L815</accession>
<feature type="region of interest" description="Disordered" evidence="2">
    <location>
        <begin position="167"/>
        <end position="193"/>
    </location>
</feature>
<dbReference type="InterPro" id="IPR001878">
    <property type="entry name" value="Znf_CCHC"/>
</dbReference>
<dbReference type="InterPro" id="IPR036875">
    <property type="entry name" value="Znf_CCHC_sf"/>
</dbReference>
<organism evidence="4">
    <name type="scientific">Tanacetum cinerariifolium</name>
    <name type="common">Dalmatian daisy</name>
    <name type="synonym">Chrysanthemum cinerariifolium</name>
    <dbReference type="NCBI Taxonomy" id="118510"/>
    <lineage>
        <taxon>Eukaryota</taxon>
        <taxon>Viridiplantae</taxon>
        <taxon>Streptophyta</taxon>
        <taxon>Embryophyta</taxon>
        <taxon>Tracheophyta</taxon>
        <taxon>Spermatophyta</taxon>
        <taxon>Magnoliopsida</taxon>
        <taxon>eudicotyledons</taxon>
        <taxon>Gunneridae</taxon>
        <taxon>Pentapetalae</taxon>
        <taxon>asterids</taxon>
        <taxon>campanulids</taxon>
        <taxon>Asterales</taxon>
        <taxon>Asteraceae</taxon>
        <taxon>Asteroideae</taxon>
        <taxon>Anthemideae</taxon>
        <taxon>Anthemidinae</taxon>
        <taxon>Tanacetum</taxon>
    </lineage>
</organism>
<comment type="caution">
    <text evidence="4">The sequence shown here is derived from an EMBL/GenBank/DDBJ whole genome shotgun (WGS) entry which is preliminary data.</text>
</comment>
<proteinExistence type="predicted"/>
<evidence type="ECO:0000259" key="3">
    <source>
        <dbReference type="PROSITE" id="PS50158"/>
    </source>
</evidence>
<evidence type="ECO:0000256" key="1">
    <source>
        <dbReference type="PROSITE-ProRule" id="PRU00047"/>
    </source>
</evidence>
<dbReference type="InterPro" id="IPR001969">
    <property type="entry name" value="Aspartic_peptidase_AS"/>
</dbReference>
<dbReference type="GO" id="GO:0008270">
    <property type="term" value="F:zinc ion binding"/>
    <property type="evidence" value="ECO:0007669"/>
    <property type="project" value="UniProtKB-KW"/>
</dbReference>
<feature type="domain" description="CCHC-type" evidence="3">
    <location>
        <begin position="228"/>
        <end position="244"/>
    </location>
</feature>
<gene>
    <name evidence="4" type="ORF">Tci_693483</name>
</gene>
<dbReference type="InterPro" id="IPR032567">
    <property type="entry name" value="RTL1-rel"/>
</dbReference>
<dbReference type="PROSITE" id="PS50158">
    <property type="entry name" value="ZF_CCHC"/>
    <property type="match status" value="2"/>
</dbReference>
<feature type="domain" description="CCHC-type" evidence="3">
    <location>
        <begin position="265"/>
        <end position="280"/>
    </location>
</feature>
<dbReference type="InterPro" id="IPR021109">
    <property type="entry name" value="Peptidase_aspartic_dom_sf"/>
</dbReference>
<dbReference type="GO" id="GO:0003676">
    <property type="term" value="F:nucleic acid binding"/>
    <property type="evidence" value="ECO:0007669"/>
    <property type="project" value="InterPro"/>
</dbReference>
<dbReference type="PANTHER" id="PTHR15503">
    <property type="entry name" value="LDOC1 RELATED"/>
    <property type="match status" value="1"/>
</dbReference>
<dbReference type="Gene3D" id="4.10.60.10">
    <property type="entry name" value="Zinc finger, CCHC-type"/>
    <property type="match status" value="1"/>
</dbReference>
<evidence type="ECO:0000313" key="4">
    <source>
        <dbReference type="EMBL" id="GFB21512.1"/>
    </source>
</evidence>
<dbReference type="SUPFAM" id="SSF50630">
    <property type="entry name" value="Acid proteases"/>
    <property type="match status" value="1"/>
</dbReference>
<dbReference type="Gene3D" id="2.40.70.10">
    <property type="entry name" value="Acid Proteases"/>
    <property type="match status" value="1"/>
</dbReference>